<organism evidence="1">
    <name type="scientific">Arundo donax</name>
    <name type="common">Giant reed</name>
    <name type="synonym">Donax arundinaceus</name>
    <dbReference type="NCBI Taxonomy" id="35708"/>
    <lineage>
        <taxon>Eukaryota</taxon>
        <taxon>Viridiplantae</taxon>
        <taxon>Streptophyta</taxon>
        <taxon>Embryophyta</taxon>
        <taxon>Tracheophyta</taxon>
        <taxon>Spermatophyta</taxon>
        <taxon>Magnoliopsida</taxon>
        <taxon>Liliopsida</taxon>
        <taxon>Poales</taxon>
        <taxon>Poaceae</taxon>
        <taxon>PACMAD clade</taxon>
        <taxon>Arundinoideae</taxon>
        <taxon>Arundineae</taxon>
        <taxon>Arundo</taxon>
    </lineage>
</organism>
<protein>
    <submittedName>
        <fullName evidence="1">Uncharacterized protein</fullName>
    </submittedName>
</protein>
<dbReference type="AlphaFoldDB" id="A0A0A9DVM9"/>
<proteinExistence type="predicted"/>
<name>A0A0A9DVM9_ARUDO</name>
<reference evidence="1" key="2">
    <citation type="journal article" date="2015" name="Data Brief">
        <title>Shoot transcriptome of the giant reed, Arundo donax.</title>
        <authorList>
            <person name="Barrero R.A."/>
            <person name="Guerrero F.D."/>
            <person name="Moolhuijzen P."/>
            <person name="Goolsby J.A."/>
            <person name="Tidwell J."/>
            <person name="Bellgard S.E."/>
            <person name="Bellgard M.I."/>
        </authorList>
    </citation>
    <scope>NUCLEOTIDE SEQUENCE</scope>
    <source>
        <tissue evidence="1">Shoot tissue taken approximately 20 cm above the soil surface</tissue>
    </source>
</reference>
<dbReference type="EMBL" id="GBRH01208190">
    <property type="protein sequence ID" value="JAD89705.1"/>
    <property type="molecule type" value="Transcribed_RNA"/>
</dbReference>
<evidence type="ECO:0000313" key="1">
    <source>
        <dbReference type="EMBL" id="JAD89705.1"/>
    </source>
</evidence>
<accession>A0A0A9DVM9</accession>
<sequence>MVGAPATSAASQPQPEKASFRGFGCCMQGWYHRCIGLDP</sequence>
<reference evidence="1" key="1">
    <citation type="submission" date="2014-09" db="EMBL/GenBank/DDBJ databases">
        <authorList>
            <person name="Magalhaes I.L.F."/>
            <person name="Oliveira U."/>
            <person name="Santos F.R."/>
            <person name="Vidigal T.H.D.A."/>
            <person name="Brescovit A.D."/>
            <person name="Santos A.J."/>
        </authorList>
    </citation>
    <scope>NUCLEOTIDE SEQUENCE</scope>
    <source>
        <tissue evidence="1">Shoot tissue taken approximately 20 cm above the soil surface</tissue>
    </source>
</reference>